<dbReference type="SUPFAM" id="SSF51445">
    <property type="entry name" value="(Trans)glycosidases"/>
    <property type="match status" value="1"/>
</dbReference>
<feature type="domain" description="Glycoside-hydrolase family GH114 TIM-barrel" evidence="1">
    <location>
        <begin position="73"/>
        <end position="303"/>
    </location>
</feature>
<organism evidence="2 3">
    <name type="scientific">Noviherbaspirillum suwonense</name>
    <dbReference type="NCBI Taxonomy" id="1224511"/>
    <lineage>
        <taxon>Bacteria</taxon>
        <taxon>Pseudomonadati</taxon>
        <taxon>Pseudomonadota</taxon>
        <taxon>Betaproteobacteria</taxon>
        <taxon>Burkholderiales</taxon>
        <taxon>Oxalobacteraceae</taxon>
        <taxon>Noviherbaspirillum</taxon>
    </lineage>
</organism>
<evidence type="ECO:0000259" key="1">
    <source>
        <dbReference type="Pfam" id="PF03537"/>
    </source>
</evidence>
<comment type="caution">
    <text evidence="2">The sequence shown here is derived from an EMBL/GenBank/DDBJ whole genome shotgun (WGS) entry which is preliminary data.</text>
</comment>
<dbReference type="InterPro" id="IPR017853">
    <property type="entry name" value="GH"/>
</dbReference>
<dbReference type="InterPro" id="IPR016925">
    <property type="entry name" value="UCP029570"/>
</dbReference>
<dbReference type="SUPFAM" id="SSF88713">
    <property type="entry name" value="Glycoside hydrolase/deacetylase"/>
    <property type="match status" value="1"/>
</dbReference>
<dbReference type="PANTHER" id="PTHR35882:SF2">
    <property type="entry name" value="PELA"/>
    <property type="match status" value="1"/>
</dbReference>
<dbReference type="Gene3D" id="3.20.20.70">
    <property type="entry name" value="Aldolase class I"/>
    <property type="match status" value="1"/>
</dbReference>
<dbReference type="InterPro" id="IPR011330">
    <property type="entry name" value="Glyco_hydro/deAcase_b/a-brl"/>
</dbReference>
<dbReference type="EMBL" id="FXUL01000011">
    <property type="protein sequence ID" value="SMP65980.1"/>
    <property type="molecule type" value="Genomic_DNA"/>
</dbReference>
<dbReference type="PIRSF" id="PIRSF029570">
    <property type="entry name" value="UCP029570"/>
    <property type="match status" value="1"/>
</dbReference>
<dbReference type="PANTHER" id="PTHR35882">
    <property type="entry name" value="PELA"/>
    <property type="match status" value="1"/>
</dbReference>
<evidence type="ECO:0000313" key="3">
    <source>
        <dbReference type="Proteomes" id="UP001158049"/>
    </source>
</evidence>
<name>A0ABY1QDJ8_9BURK</name>
<dbReference type="Pfam" id="PF03537">
    <property type="entry name" value="Glyco_hydro_114"/>
    <property type="match status" value="1"/>
</dbReference>
<reference evidence="2 3" key="1">
    <citation type="submission" date="2017-05" db="EMBL/GenBank/DDBJ databases">
        <authorList>
            <person name="Varghese N."/>
            <person name="Submissions S."/>
        </authorList>
    </citation>
    <scope>NUCLEOTIDE SEQUENCE [LARGE SCALE GENOMIC DNA]</scope>
    <source>
        <strain evidence="2 3">DSM 26001</strain>
    </source>
</reference>
<proteinExistence type="predicted"/>
<dbReference type="InterPro" id="IPR004352">
    <property type="entry name" value="GH114_TIM-barrel"/>
</dbReference>
<dbReference type="Proteomes" id="UP001158049">
    <property type="component" value="Unassembled WGS sequence"/>
</dbReference>
<gene>
    <name evidence="2" type="ORF">SAMN06295970_11196</name>
</gene>
<dbReference type="InterPro" id="IPR013785">
    <property type="entry name" value="Aldolase_TIM"/>
</dbReference>
<sequence length="978" mass="105580">MPYRFSAGGLSPAASGWIVRLPNFFLNRLWQTFVVMLGCLPGLAHSQPQPRPRPPSVAFYYGAQPPLADLKAFDIAVVEPDFVPDPRAHARAPADGAHELYAYVSLGEVHPTRSYYASLPAGSLRGSNAAWGSRVIDQAAPGWQAFFLDTVIAPLWQRGWRGFFLDTLDSYQLFADTDDARRAQQAAMVAILREFKRRYPDGKLMLNRGFELLPQVAPLVSAVAAESLYQGYDAAANAYRPVPQADRDWLSDRLREARDRYHLPAIAIDYVDPAAPGARELARATAARIRADGFIPWVADGGLGSLGVGTLELLPRTVLVLVNGAGNDLHLSEGQRFLGIQLNHLGLRYELLDLATTPLPEGVLAGRYAGVVSWMRSGERHPALGPWLARRAAEGVRVAMFNALGFTPDQALLQPLGLQMQPPPAPGRLQIQSRDSGLVGFEAEPLPDRSALSPLRLADGAPARSLLRLADSRGNSYDAAAITAWGGYVLAPFAIQEVPGADFQHWVVQPLAFLREALALPALPVPDVTTEGGRRMLMVHVDGDGFASRAEVPGTPYASEIMEKQFIDRYRLPSTVSVIEGELSASGLYPQASAALEAIARRIYAQPQVEAASHSYSHPFNWAAAMKDTGPANRLKLPGYTLDLTREVQGSMAYINGLLPAGKTASVFLWSGDCVPPAAAIAETARHGYLNLNGGDTTITRSRNSWTEIASQGIRKGGWYQVYAPHQNENVYTNDWTGPFYGFERVIETFELTGAPHRFKPIDIYYHVYSASKPASIAALHRIYQWAVAQPTTRVFGSQYIRKVMDFESATIARDHATGELVVRTGADLRTLRLPAAAPLPGLGEGIAGFTPGPAATYLTLSGAQARIGPAAAGAAPQVYVAEANGAISELRRGPGELQFTLTVNGAGLGLLALASPAACSLSIDGKPVTPVRPGAGRFTTTAQAPSDKRMNNTSYYEFGSPSSLQTTRYLARVRCAA</sequence>
<evidence type="ECO:0000313" key="2">
    <source>
        <dbReference type="EMBL" id="SMP65980.1"/>
    </source>
</evidence>
<accession>A0ABY1QDJ8</accession>
<dbReference type="PRINTS" id="PR01545">
    <property type="entry name" value="THEMAYE10DUF"/>
</dbReference>
<dbReference type="InterPro" id="IPR016062">
    <property type="entry name" value="TM1410-rel"/>
</dbReference>
<protein>
    <submittedName>
        <fullName evidence="2">Extracellular protein</fullName>
    </submittedName>
</protein>
<dbReference type="CDD" id="cd10922">
    <property type="entry name" value="CE4_PelA_like_C"/>
    <property type="match status" value="1"/>
</dbReference>
<keyword evidence="3" id="KW-1185">Reference proteome</keyword>